<sequence length="117" mass="13167">MDRKKELEKYSASSIYCGFEKHPRINATITTPPQTTITKDASTTTAPTRTTTRNVGSQTTVTGFAKPEKKGKHQEIPKHHENSKHRETPKAPPKQPAKRKLQSEVVIPKTSRYSKLN</sequence>
<evidence type="ECO:0000313" key="2">
    <source>
        <dbReference type="WBParaSite" id="ES5_v2.g20198.t1"/>
    </source>
</evidence>
<reference evidence="2" key="1">
    <citation type="submission" date="2022-11" db="UniProtKB">
        <authorList>
            <consortium name="WormBaseParasite"/>
        </authorList>
    </citation>
    <scope>IDENTIFICATION</scope>
</reference>
<protein>
    <submittedName>
        <fullName evidence="2">Uncharacterized protein</fullName>
    </submittedName>
</protein>
<dbReference type="Proteomes" id="UP000887579">
    <property type="component" value="Unplaced"/>
</dbReference>
<name>A0AC34FS97_9BILA</name>
<dbReference type="WBParaSite" id="ES5_v2.g20198.t1">
    <property type="protein sequence ID" value="ES5_v2.g20198.t1"/>
    <property type="gene ID" value="ES5_v2.g20198"/>
</dbReference>
<organism evidence="1 2">
    <name type="scientific">Panagrolaimus sp. ES5</name>
    <dbReference type="NCBI Taxonomy" id="591445"/>
    <lineage>
        <taxon>Eukaryota</taxon>
        <taxon>Metazoa</taxon>
        <taxon>Ecdysozoa</taxon>
        <taxon>Nematoda</taxon>
        <taxon>Chromadorea</taxon>
        <taxon>Rhabditida</taxon>
        <taxon>Tylenchina</taxon>
        <taxon>Panagrolaimomorpha</taxon>
        <taxon>Panagrolaimoidea</taxon>
        <taxon>Panagrolaimidae</taxon>
        <taxon>Panagrolaimus</taxon>
    </lineage>
</organism>
<proteinExistence type="predicted"/>
<evidence type="ECO:0000313" key="1">
    <source>
        <dbReference type="Proteomes" id="UP000887579"/>
    </source>
</evidence>
<accession>A0AC34FS97</accession>